<evidence type="ECO:0000259" key="3">
    <source>
        <dbReference type="PROSITE" id="PS50157"/>
    </source>
</evidence>
<dbReference type="SUPFAM" id="SSF56219">
    <property type="entry name" value="DNase I-like"/>
    <property type="match status" value="1"/>
</dbReference>
<protein>
    <recommendedName>
        <fullName evidence="7">C2H2-type domain-containing protein</fullName>
    </recommendedName>
</protein>
<keyword evidence="1" id="KW-0479">Metal-binding</keyword>
<dbReference type="InterPro" id="IPR036691">
    <property type="entry name" value="Endo/exonu/phosph_ase_sf"/>
</dbReference>
<dbReference type="InterPro" id="IPR002156">
    <property type="entry name" value="RNaseH_domain"/>
</dbReference>
<reference evidence="5 6" key="1">
    <citation type="submission" date="2016-02" db="EMBL/GenBank/DDBJ databases">
        <title>Genome analysis of coral dinoflagellate symbionts highlights evolutionary adaptations to a symbiotic lifestyle.</title>
        <authorList>
            <person name="Aranda M."/>
            <person name="Li Y."/>
            <person name="Liew Y.J."/>
            <person name="Baumgarten S."/>
            <person name="Simakov O."/>
            <person name="Wilson M."/>
            <person name="Piel J."/>
            <person name="Ashoor H."/>
            <person name="Bougouffa S."/>
            <person name="Bajic V.B."/>
            <person name="Ryu T."/>
            <person name="Ravasi T."/>
            <person name="Bayer T."/>
            <person name="Micklem G."/>
            <person name="Kim H."/>
            <person name="Bhak J."/>
            <person name="Lajeunesse T.C."/>
            <person name="Voolstra C.R."/>
        </authorList>
    </citation>
    <scope>NUCLEOTIDE SEQUENCE [LARGE SCALE GENOMIC DNA]</scope>
    <source>
        <strain evidence="5 6">CCMP2467</strain>
    </source>
</reference>
<dbReference type="InterPro" id="IPR036397">
    <property type="entry name" value="RNaseH_sf"/>
</dbReference>
<feature type="domain" description="RNase H type-1" evidence="4">
    <location>
        <begin position="258"/>
        <end position="399"/>
    </location>
</feature>
<feature type="region of interest" description="Disordered" evidence="2">
    <location>
        <begin position="84"/>
        <end position="104"/>
    </location>
</feature>
<evidence type="ECO:0000313" key="6">
    <source>
        <dbReference type="Proteomes" id="UP000186817"/>
    </source>
</evidence>
<dbReference type="Gene3D" id="3.30.420.10">
    <property type="entry name" value="Ribonuclease H-like superfamily/Ribonuclease H"/>
    <property type="match status" value="1"/>
</dbReference>
<comment type="caution">
    <text evidence="5">The sequence shown here is derived from an EMBL/GenBank/DDBJ whole genome shotgun (WGS) entry which is preliminary data.</text>
</comment>
<dbReference type="InterPro" id="IPR013087">
    <property type="entry name" value="Znf_C2H2_type"/>
</dbReference>
<keyword evidence="1" id="KW-0862">Zinc</keyword>
<dbReference type="SUPFAM" id="SSF53098">
    <property type="entry name" value="Ribonuclease H-like"/>
    <property type="match status" value="1"/>
</dbReference>
<dbReference type="InterPro" id="IPR012337">
    <property type="entry name" value="RNaseH-like_sf"/>
</dbReference>
<dbReference type="PROSITE" id="PS00028">
    <property type="entry name" value="ZINC_FINGER_C2H2_1"/>
    <property type="match status" value="1"/>
</dbReference>
<keyword evidence="1" id="KW-0863">Zinc-finger</keyword>
<feature type="compositionally biased region" description="Pro residues" evidence="2">
    <location>
        <begin position="85"/>
        <end position="98"/>
    </location>
</feature>
<evidence type="ECO:0000313" key="5">
    <source>
        <dbReference type="EMBL" id="OLP75567.1"/>
    </source>
</evidence>
<dbReference type="GO" id="GO:0004523">
    <property type="term" value="F:RNA-DNA hybrid ribonuclease activity"/>
    <property type="evidence" value="ECO:0007669"/>
    <property type="project" value="InterPro"/>
</dbReference>
<dbReference type="GO" id="GO:0003676">
    <property type="term" value="F:nucleic acid binding"/>
    <property type="evidence" value="ECO:0007669"/>
    <property type="project" value="InterPro"/>
</dbReference>
<name>A0A1Q9BY10_SYMMI</name>
<dbReference type="Proteomes" id="UP000186817">
    <property type="component" value="Unassembled WGS sequence"/>
</dbReference>
<dbReference type="OrthoDB" id="439759at2759"/>
<dbReference type="Gene3D" id="3.30.160.60">
    <property type="entry name" value="Classic Zinc Finger"/>
    <property type="match status" value="1"/>
</dbReference>
<evidence type="ECO:0000256" key="1">
    <source>
        <dbReference type="PROSITE-ProRule" id="PRU00042"/>
    </source>
</evidence>
<dbReference type="PROSITE" id="PS50157">
    <property type="entry name" value="ZINC_FINGER_C2H2_2"/>
    <property type="match status" value="1"/>
</dbReference>
<feature type="domain" description="C2H2-type" evidence="3">
    <location>
        <begin position="1578"/>
        <end position="1606"/>
    </location>
</feature>
<evidence type="ECO:0000256" key="2">
    <source>
        <dbReference type="SAM" id="MobiDB-lite"/>
    </source>
</evidence>
<sequence>MRPWRTGDIVDVLDLPACAVPYIPHLLAHAPIPRPRPPRMRVDLEAYAEAQRRWRERGIPMPQPDFEMIRSFLRAFKLEDAAAVPPEPAQASDPPPPSGQGEGHSLLQVDMRLMKVAIPTPHGRRRVPAVPALSQSEALCGEADDVFDDTRCKAHNRESAAPPVGAQDLRAVPQVDSEYNGLSKAARISLDKCIPEVPDRDAAGESALLFPVPQDAVELAFAGFALQAYAADMPKHPPMHQAARWLLEGLPVHDRLRRPEALLFFVDGSFKTPHTSWAVACLANVSGKWGWWGFLAHTLDERLGTGDAFAGELFGQLVALCTVAHERLPSAVFFDCESAARVVHGRTAHCHETPLRRAALSVAAYLDVVCCLPVFQHVRSHQGHPGNELADSLAKAALQQSSFHNVGREQHFVEFILEGSFDWLWAFPLSTDRRGLPQLRDGFATVPEAILEDKVCFRQPAQWAPQASAHQARSCRVSCRLATYNTLSCLSNLQRQCLHSFQTHHGIAVLGLQECRINAEPVQKFGHILRFASPAPDGQLGCQLWFNVAPSTGWTLHSFQLAFSHPRLLVVYAQLGSCRVACFSGHAPPAVATQEVRDAWWSLLRQRILALPPNTAPLMMLDANARFSRGHECEMPCNNNAEALSTVMAEFGLCRSKAYEEGGAARQSWRPPDGSAAVCLDYLLWPSAWADGFQDIGVRPILDEHVGIDHSPVLAEAQLQLTVPVRRPGRIDRAAMGTPEGIAQLEQLYASAPVVPWCVSLNDHVAAINEHLQQGIAALFPAAKQGPRKPSLSEHTWSLLKAKRVQRRCFRRQKALFTRWVVFRCFSAWARGPDCRGLRARVKAFDRLAAHHAHSVRCLTLAARRSQKQDDAAFARQSFQEARERGPDALAKQIRAVLKSGRSNRIAEVAVEVEVAAERVSEPARVKAAFAEHFGKAEKATPTLLSEMHHQCACAPGPDVLLEEIPSLTAVVAAFASLKSNKAAGIAQIPAEVYSRCPMRAALLHMPVLLKICSRRHFPTLWAGMLACALPKPNKPRDQLEGYRSVALVEPSAKGILKATRPILNEGFELVALPTVGGARKRHPADLAALSVQSHMSRLKRQGRSGAILYLDGVSAFYAVHRGHLFGGDLSCLHAHIQSLPLEPEVRRRISQAIGDRGALARAGIPVGTQQLLGAAFSSTWFVVDTTQEVVQATSRGTTPGSPLADILYQFVSEASIRCLSEHLVSENLAATCDGESAGATSLPQSWLDDVALLLEARDATQVGPVVARAASLAHQYLAVTGVDVNYAAGKTEAVLLFAGAGKSQARQKIFVQDQGCLQLALPGAAPCQLRCVGEYTHLGTVRTHNASCEAAVCRREQLTRAIYQPFKRRILSNDALTCRERQEMFKAMVLAKFLHGVGTFELGSRQALELFSRKYMGLVRGAVRPIYKVPCRRLNDAQVCALLDVCTPQEALDIATVRTWAYVVTKGDAYLRACVHGAEWLKALGPAMSRVAAGTGNAQLAAIAQNWTADRGVDLGFPFSVVQARHLLRTFRRHCVMSRRDLVDAALRKARAHQAAADAGLAYYHVERRCTPKLRNHVCPECALAFDTAAALGSHRAKIHAQAAASAHGFGTACEACRRQFWSTDRLREHLRKATRCSRVYVEADWTPGNAREVLAAPTVPPVPLVGPAPWWSVQHFGEVACSFENPAGPDPVALLPSVADVFHLAPFLRTWTYAVESGWEPPLIIPQARAGEAALLAVQIAEALGASPDARVLQIGELAAVVCGDTVLCGHAGKVREAYSSYWRDL</sequence>
<proteinExistence type="predicted"/>
<dbReference type="Gene3D" id="3.60.10.10">
    <property type="entry name" value="Endonuclease/exonuclease/phosphatase"/>
    <property type="match status" value="1"/>
</dbReference>
<evidence type="ECO:0008006" key="7">
    <source>
        <dbReference type="Google" id="ProtNLM"/>
    </source>
</evidence>
<dbReference type="EMBL" id="LSRX01002403">
    <property type="protein sequence ID" value="OLP75567.1"/>
    <property type="molecule type" value="Genomic_DNA"/>
</dbReference>
<dbReference type="GO" id="GO:0008270">
    <property type="term" value="F:zinc ion binding"/>
    <property type="evidence" value="ECO:0007669"/>
    <property type="project" value="UniProtKB-KW"/>
</dbReference>
<organism evidence="5 6">
    <name type="scientific">Symbiodinium microadriaticum</name>
    <name type="common">Dinoflagellate</name>
    <name type="synonym">Zooxanthella microadriatica</name>
    <dbReference type="NCBI Taxonomy" id="2951"/>
    <lineage>
        <taxon>Eukaryota</taxon>
        <taxon>Sar</taxon>
        <taxon>Alveolata</taxon>
        <taxon>Dinophyceae</taxon>
        <taxon>Suessiales</taxon>
        <taxon>Symbiodiniaceae</taxon>
        <taxon>Symbiodinium</taxon>
    </lineage>
</organism>
<gene>
    <name evidence="5" type="ORF">AK812_SmicGene44617</name>
</gene>
<accession>A0A1Q9BY10</accession>
<dbReference type="PROSITE" id="PS50879">
    <property type="entry name" value="RNASE_H_1"/>
    <property type="match status" value="1"/>
</dbReference>
<evidence type="ECO:0000259" key="4">
    <source>
        <dbReference type="PROSITE" id="PS50879"/>
    </source>
</evidence>
<keyword evidence="6" id="KW-1185">Reference proteome</keyword>